<protein>
    <submittedName>
        <fullName evidence="1">Uncharacterized protein</fullName>
    </submittedName>
</protein>
<sequence>SIRYCIFNFSDLSNFCKVHVKCKVRNSKIRSYRRLGLKILIVCLSYNSVPLGIGLNRARKFCGLMDLPPPVAQSTDVTIKNIHKAASFV</sequence>
<dbReference type="Proteomes" id="UP000078540">
    <property type="component" value="Unassembled WGS sequence"/>
</dbReference>
<reference evidence="1 2" key="1">
    <citation type="submission" date="2015-09" db="EMBL/GenBank/DDBJ databases">
        <title>Atta colombica WGS genome.</title>
        <authorList>
            <person name="Nygaard S."/>
            <person name="Hu H."/>
            <person name="Boomsma J."/>
            <person name="Zhang G."/>
        </authorList>
    </citation>
    <scope>NUCLEOTIDE SEQUENCE [LARGE SCALE GENOMIC DNA]</scope>
    <source>
        <strain evidence="1">Treedump-2</strain>
        <tissue evidence="1">Whole body</tissue>
    </source>
</reference>
<evidence type="ECO:0000313" key="2">
    <source>
        <dbReference type="Proteomes" id="UP000078540"/>
    </source>
</evidence>
<keyword evidence="2" id="KW-1185">Reference proteome</keyword>
<gene>
    <name evidence="1" type="ORF">ALC53_02502</name>
</gene>
<dbReference type="AlphaFoldDB" id="A0A195BQY5"/>
<accession>A0A195BQY5</accession>
<feature type="non-terminal residue" evidence="1">
    <location>
        <position position="1"/>
    </location>
</feature>
<evidence type="ECO:0000313" key="1">
    <source>
        <dbReference type="EMBL" id="KYM89119.1"/>
    </source>
</evidence>
<organism evidence="1 2">
    <name type="scientific">Atta colombica</name>
    <dbReference type="NCBI Taxonomy" id="520822"/>
    <lineage>
        <taxon>Eukaryota</taxon>
        <taxon>Metazoa</taxon>
        <taxon>Ecdysozoa</taxon>
        <taxon>Arthropoda</taxon>
        <taxon>Hexapoda</taxon>
        <taxon>Insecta</taxon>
        <taxon>Pterygota</taxon>
        <taxon>Neoptera</taxon>
        <taxon>Endopterygota</taxon>
        <taxon>Hymenoptera</taxon>
        <taxon>Apocrita</taxon>
        <taxon>Aculeata</taxon>
        <taxon>Formicoidea</taxon>
        <taxon>Formicidae</taxon>
        <taxon>Myrmicinae</taxon>
        <taxon>Atta</taxon>
    </lineage>
</organism>
<dbReference type="EMBL" id="KQ976421">
    <property type="protein sequence ID" value="KYM89119.1"/>
    <property type="molecule type" value="Genomic_DNA"/>
</dbReference>
<name>A0A195BQY5_9HYME</name>
<proteinExistence type="predicted"/>